<evidence type="ECO:0000313" key="4">
    <source>
        <dbReference type="EMBL" id="CAF9929195.1"/>
    </source>
</evidence>
<feature type="repeat" description="ANK" evidence="3">
    <location>
        <begin position="385"/>
        <end position="416"/>
    </location>
</feature>
<dbReference type="InterPro" id="IPR002110">
    <property type="entry name" value="Ankyrin_rpt"/>
</dbReference>
<dbReference type="EMBL" id="CAJPDR010000264">
    <property type="protein sequence ID" value="CAF9929195.1"/>
    <property type="molecule type" value="Genomic_DNA"/>
</dbReference>
<dbReference type="PANTHER" id="PTHR24198:SF165">
    <property type="entry name" value="ANKYRIN REPEAT-CONTAINING PROTEIN-RELATED"/>
    <property type="match status" value="1"/>
</dbReference>
<dbReference type="PANTHER" id="PTHR24198">
    <property type="entry name" value="ANKYRIN REPEAT AND PROTEIN KINASE DOMAIN-CONTAINING PROTEIN"/>
    <property type="match status" value="1"/>
</dbReference>
<evidence type="ECO:0000256" key="2">
    <source>
        <dbReference type="ARBA" id="ARBA00023043"/>
    </source>
</evidence>
<evidence type="ECO:0000256" key="3">
    <source>
        <dbReference type="PROSITE-ProRule" id="PRU00023"/>
    </source>
</evidence>
<proteinExistence type="predicted"/>
<dbReference type="PROSITE" id="PS50088">
    <property type="entry name" value="ANK_REPEAT"/>
    <property type="match status" value="3"/>
</dbReference>
<keyword evidence="2 3" id="KW-0040">ANK repeat</keyword>
<dbReference type="SUPFAM" id="SSF48403">
    <property type="entry name" value="Ankyrin repeat"/>
    <property type="match status" value="1"/>
</dbReference>
<sequence length="416" mass="46697">MNTALAITGDCSSTDDLELEPEPAFRDTATDLCDLFICVSDSKVYLIHQTAREFLLACNLKEKPVPNAKERWMYSMYLRISHFELAKKCLLYLHLSGLEGEPGGLLSYGDLEEIEPGGIVSEADSEEVEPREIVSDGDSEEIELRESMSDGDSEEIELRESMSDADSGEIGRGLMHSPISDEAFQLYALQAYSATYWHFHVLQSDSVAVDPLMSLMLSITTRGSLAFENWTLDWIEETYMEGTTDFFHLANRDLARMDQLSLAVTFKLIPVVTFLLKRGPPPIEENSVVDRAATCAIRSCPDISHMFFHKGLDLEAQAHGNSFLHEAAAHRRVEVARLLIEAGAAVNREDRDLREPLYFAAQSGSPAMLSLLIEKGDRINNMDKRGETVVYPAIRRDDLEMITYLLEHGAEYEVQK</sequence>
<evidence type="ECO:0000256" key="1">
    <source>
        <dbReference type="ARBA" id="ARBA00022737"/>
    </source>
</evidence>
<dbReference type="Gene3D" id="1.25.40.20">
    <property type="entry name" value="Ankyrin repeat-containing domain"/>
    <property type="match status" value="1"/>
</dbReference>
<dbReference type="Pfam" id="PF00023">
    <property type="entry name" value="Ank"/>
    <property type="match status" value="1"/>
</dbReference>
<reference evidence="4" key="1">
    <citation type="submission" date="2021-03" db="EMBL/GenBank/DDBJ databases">
        <authorList>
            <person name="Tagirdzhanova G."/>
        </authorList>
    </citation>
    <scope>NUCLEOTIDE SEQUENCE</scope>
</reference>
<comment type="caution">
    <text evidence="4">The sequence shown here is derived from an EMBL/GenBank/DDBJ whole genome shotgun (WGS) entry which is preliminary data.</text>
</comment>
<dbReference type="Proteomes" id="UP000664203">
    <property type="component" value="Unassembled WGS sequence"/>
</dbReference>
<protein>
    <submittedName>
        <fullName evidence="4">Uncharacterized protein</fullName>
    </submittedName>
</protein>
<keyword evidence="5" id="KW-1185">Reference proteome</keyword>
<evidence type="ECO:0000313" key="5">
    <source>
        <dbReference type="Proteomes" id="UP000664203"/>
    </source>
</evidence>
<dbReference type="OrthoDB" id="163438at2759"/>
<dbReference type="InterPro" id="IPR036770">
    <property type="entry name" value="Ankyrin_rpt-contain_sf"/>
</dbReference>
<feature type="repeat" description="ANK" evidence="3">
    <location>
        <begin position="319"/>
        <end position="351"/>
    </location>
</feature>
<dbReference type="AlphaFoldDB" id="A0A8H3IV15"/>
<organism evidence="4 5">
    <name type="scientific">Alectoria fallacina</name>
    <dbReference type="NCBI Taxonomy" id="1903189"/>
    <lineage>
        <taxon>Eukaryota</taxon>
        <taxon>Fungi</taxon>
        <taxon>Dikarya</taxon>
        <taxon>Ascomycota</taxon>
        <taxon>Pezizomycotina</taxon>
        <taxon>Lecanoromycetes</taxon>
        <taxon>OSLEUM clade</taxon>
        <taxon>Lecanoromycetidae</taxon>
        <taxon>Lecanorales</taxon>
        <taxon>Lecanorineae</taxon>
        <taxon>Parmeliaceae</taxon>
        <taxon>Alectoria</taxon>
    </lineage>
</organism>
<dbReference type="SMART" id="SM00248">
    <property type="entry name" value="ANK"/>
    <property type="match status" value="4"/>
</dbReference>
<dbReference type="PROSITE" id="PS50297">
    <property type="entry name" value="ANK_REP_REGION"/>
    <property type="match status" value="3"/>
</dbReference>
<feature type="repeat" description="ANK" evidence="3">
    <location>
        <begin position="352"/>
        <end position="384"/>
    </location>
</feature>
<gene>
    <name evidence="4" type="ORF">ALECFALPRED_004266</name>
</gene>
<accession>A0A8H3IV15</accession>
<name>A0A8H3IV15_9LECA</name>
<keyword evidence="1" id="KW-0677">Repeat</keyword>
<dbReference type="Pfam" id="PF12796">
    <property type="entry name" value="Ank_2"/>
    <property type="match status" value="1"/>
</dbReference>